<evidence type="ECO:0000256" key="2">
    <source>
        <dbReference type="ARBA" id="ARBA00022606"/>
    </source>
</evidence>
<evidence type="ECO:0000313" key="11">
    <source>
        <dbReference type="EMBL" id="KAF5824139.1"/>
    </source>
</evidence>
<dbReference type="EMBL" id="MNCJ02000316">
    <property type="protein sequence ID" value="KAF5824139.1"/>
    <property type="molecule type" value="Genomic_DNA"/>
</dbReference>
<name>A0A251VUT8_HELAN</name>
<keyword evidence="3 11" id="KW-0808">Transferase</keyword>
<dbReference type="Pfam" id="PF07714">
    <property type="entry name" value="PK_Tyr_Ser-Thr"/>
    <property type="match status" value="1"/>
</dbReference>
<organism evidence="12 13">
    <name type="scientific">Helianthus annuus</name>
    <name type="common">Common sunflower</name>
    <dbReference type="NCBI Taxonomy" id="4232"/>
    <lineage>
        <taxon>Eukaryota</taxon>
        <taxon>Viridiplantae</taxon>
        <taxon>Streptophyta</taxon>
        <taxon>Embryophyta</taxon>
        <taxon>Tracheophyta</taxon>
        <taxon>Spermatophyta</taxon>
        <taxon>Magnoliopsida</taxon>
        <taxon>eudicotyledons</taxon>
        <taxon>Gunneridae</taxon>
        <taxon>Pentapetalae</taxon>
        <taxon>asterids</taxon>
        <taxon>campanulids</taxon>
        <taxon>Asterales</taxon>
        <taxon>Asteraceae</taxon>
        <taxon>Asteroideae</taxon>
        <taxon>Heliantheae alliance</taxon>
        <taxon>Heliantheae</taxon>
        <taxon>Helianthus</taxon>
    </lineage>
</organism>
<dbReference type="Gene3D" id="3.30.450.20">
    <property type="entry name" value="PAS domain"/>
    <property type="match status" value="1"/>
</dbReference>
<keyword evidence="8" id="KW-0675">Receptor</keyword>
<protein>
    <submittedName>
        <fullName evidence="12">Putative PAS domain, Protein kinase-like domain protein</fullName>
    </submittedName>
</protein>
<evidence type="ECO:0000256" key="7">
    <source>
        <dbReference type="ARBA" id="ARBA00022991"/>
    </source>
</evidence>
<feature type="domain" description="Protein kinase" evidence="9">
    <location>
        <begin position="249"/>
        <end position="522"/>
    </location>
</feature>
<keyword evidence="1" id="KW-0600">Photoreceptor protein</keyword>
<dbReference type="GO" id="GO:0007165">
    <property type="term" value="P:signal transduction"/>
    <property type="evidence" value="ECO:0000318"/>
    <property type="project" value="GO_Central"/>
</dbReference>
<dbReference type="FunFam" id="3.30.200.20:FF:000180">
    <property type="entry name" value="serine/threonine-protein kinase STY46-like"/>
    <property type="match status" value="1"/>
</dbReference>
<dbReference type="InParanoid" id="A0A251VUT8"/>
<dbReference type="CDD" id="cd00130">
    <property type="entry name" value="PAS"/>
    <property type="match status" value="1"/>
</dbReference>
<dbReference type="STRING" id="4232.A0A251VUT8"/>
<keyword evidence="7" id="KW-0157">Chromophore</keyword>
<dbReference type="Gene3D" id="3.30.200.20">
    <property type="entry name" value="Phosphorylase Kinase, domain 1"/>
    <property type="match status" value="1"/>
</dbReference>
<dbReference type="PROSITE" id="PS50112">
    <property type="entry name" value="PAS"/>
    <property type="match status" value="1"/>
</dbReference>
<dbReference type="InterPro" id="IPR001245">
    <property type="entry name" value="Ser-Thr/Tyr_kinase_cat_dom"/>
</dbReference>
<keyword evidence="4" id="KW-0547">Nucleotide-binding</keyword>
<evidence type="ECO:0000313" key="13">
    <source>
        <dbReference type="Proteomes" id="UP000215914"/>
    </source>
</evidence>
<keyword evidence="5 12" id="KW-0418">Kinase</keyword>
<dbReference type="Gene3D" id="1.10.510.10">
    <property type="entry name" value="Transferase(Phosphotransferase) domain 1"/>
    <property type="match status" value="2"/>
</dbReference>
<accession>A0A251VUT8</accession>
<evidence type="ECO:0000256" key="6">
    <source>
        <dbReference type="ARBA" id="ARBA00022840"/>
    </source>
</evidence>
<evidence type="ECO:0000256" key="3">
    <source>
        <dbReference type="ARBA" id="ARBA00022679"/>
    </source>
</evidence>
<dbReference type="InterPro" id="IPR051681">
    <property type="entry name" value="Ser/Thr_Kinases-Pseudokinases"/>
</dbReference>
<dbReference type="Pfam" id="PF00989">
    <property type="entry name" value="PAS"/>
    <property type="match status" value="1"/>
</dbReference>
<evidence type="ECO:0000259" key="9">
    <source>
        <dbReference type="PROSITE" id="PS50011"/>
    </source>
</evidence>
<dbReference type="NCBIfam" id="TIGR00229">
    <property type="entry name" value="sensory_box"/>
    <property type="match status" value="1"/>
</dbReference>
<dbReference type="OMA" id="SINEPIH"/>
<dbReference type="PANTHER" id="PTHR44329:SF299">
    <property type="entry name" value="PAS DOMAIN, PROTEIN KINASE-LIKE DOMAIN PROTEIN-RELATED"/>
    <property type="match status" value="1"/>
</dbReference>
<reference evidence="11 13" key="1">
    <citation type="journal article" date="2017" name="Nature">
        <title>The sunflower genome provides insights into oil metabolism, flowering and Asterid evolution.</title>
        <authorList>
            <person name="Badouin H."/>
            <person name="Gouzy J."/>
            <person name="Grassa C.J."/>
            <person name="Murat F."/>
            <person name="Staton S.E."/>
            <person name="Cottret L."/>
            <person name="Lelandais-Briere C."/>
            <person name="Owens G.L."/>
            <person name="Carrere S."/>
            <person name="Mayjonade B."/>
            <person name="Legrand L."/>
            <person name="Gill N."/>
            <person name="Kane N.C."/>
            <person name="Bowers J.E."/>
            <person name="Hubner S."/>
            <person name="Bellec A."/>
            <person name="Berard A."/>
            <person name="Berges H."/>
            <person name="Blanchet N."/>
            <person name="Boniface M.C."/>
            <person name="Brunel D."/>
            <person name="Catrice O."/>
            <person name="Chaidir N."/>
            <person name="Claudel C."/>
            <person name="Donnadieu C."/>
            <person name="Faraut T."/>
            <person name="Fievet G."/>
            <person name="Helmstetter N."/>
            <person name="King M."/>
            <person name="Knapp S.J."/>
            <person name="Lai Z."/>
            <person name="Le Paslier M.C."/>
            <person name="Lippi Y."/>
            <person name="Lorenzon L."/>
            <person name="Mandel J.R."/>
            <person name="Marage G."/>
            <person name="Marchand G."/>
            <person name="Marquand E."/>
            <person name="Bret-Mestries E."/>
            <person name="Morien E."/>
            <person name="Nambeesan S."/>
            <person name="Nguyen T."/>
            <person name="Pegot-Espagnet P."/>
            <person name="Pouilly N."/>
            <person name="Raftis F."/>
            <person name="Sallet E."/>
            <person name="Schiex T."/>
            <person name="Thomas J."/>
            <person name="Vandecasteele C."/>
            <person name="Vares D."/>
            <person name="Vear F."/>
            <person name="Vautrin S."/>
            <person name="Crespi M."/>
            <person name="Mangin B."/>
            <person name="Burke J.M."/>
            <person name="Salse J."/>
            <person name="Munos S."/>
            <person name="Vincourt P."/>
            <person name="Rieseberg L.H."/>
            <person name="Langlade N.B."/>
        </authorList>
    </citation>
    <scope>NUCLEOTIDE SEQUENCE [LARGE SCALE GENOMIC DNA]</scope>
    <source>
        <strain evidence="13">cv. SF193</strain>
        <tissue evidence="11">Leaves</tissue>
    </source>
</reference>
<evidence type="ECO:0000313" key="12">
    <source>
        <dbReference type="EMBL" id="OTG38561.1"/>
    </source>
</evidence>
<dbReference type="InterPro" id="IPR011009">
    <property type="entry name" value="Kinase-like_dom_sf"/>
</dbReference>
<dbReference type="InterPro" id="IPR035965">
    <property type="entry name" value="PAS-like_dom_sf"/>
</dbReference>
<dbReference type="EMBL" id="CM007890">
    <property type="protein sequence ID" value="OTG38561.1"/>
    <property type="molecule type" value="Genomic_DNA"/>
</dbReference>
<evidence type="ECO:0000256" key="4">
    <source>
        <dbReference type="ARBA" id="ARBA00022741"/>
    </source>
</evidence>
<dbReference type="GO" id="GO:0004674">
    <property type="term" value="F:protein serine/threonine kinase activity"/>
    <property type="evidence" value="ECO:0000318"/>
    <property type="project" value="GO_Central"/>
</dbReference>
<keyword evidence="2" id="KW-0716">Sensory transduction</keyword>
<feature type="domain" description="PAS" evidence="10">
    <location>
        <begin position="39"/>
        <end position="110"/>
    </location>
</feature>
<dbReference type="Gramene" id="mRNA:HanXRQr2_Chr01g0045831">
    <property type="protein sequence ID" value="mRNA:HanXRQr2_Chr01g0045831"/>
    <property type="gene ID" value="HanXRQr2_Chr01g0045831"/>
</dbReference>
<dbReference type="InterPro" id="IPR000014">
    <property type="entry name" value="PAS"/>
</dbReference>
<dbReference type="SMART" id="SM00091">
    <property type="entry name" value="PAS"/>
    <property type="match status" value="1"/>
</dbReference>
<evidence type="ECO:0000256" key="8">
    <source>
        <dbReference type="ARBA" id="ARBA00023170"/>
    </source>
</evidence>
<keyword evidence="6" id="KW-0067">ATP-binding</keyword>
<evidence type="ECO:0000256" key="1">
    <source>
        <dbReference type="ARBA" id="ARBA00022543"/>
    </source>
</evidence>
<dbReference type="GO" id="GO:0009881">
    <property type="term" value="F:photoreceptor activity"/>
    <property type="evidence" value="ECO:0007669"/>
    <property type="project" value="UniProtKB-KW"/>
</dbReference>
<dbReference type="AlphaFoldDB" id="A0A251VUT8"/>
<proteinExistence type="predicted"/>
<dbReference type="SUPFAM" id="SSF55785">
    <property type="entry name" value="PYP-like sensor domain (PAS domain)"/>
    <property type="match status" value="1"/>
</dbReference>
<evidence type="ECO:0000259" key="10">
    <source>
        <dbReference type="PROSITE" id="PS50112"/>
    </source>
</evidence>
<dbReference type="InterPro" id="IPR000719">
    <property type="entry name" value="Prot_kinase_dom"/>
</dbReference>
<reference evidence="12" key="2">
    <citation type="submission" date="2017-02" db="EMBL/GenBank/DDBJ databases">
        <title>Sunflower complete genome.</title>
        <authorList>
            <person name="Langlade N."/>
            <person name="Munos S."/>
        </authorList>
    </citation>
    <scope>NUCLEOTIDE SEQUENCE [LARGE SCALE GENOMIC DNA]</scope>
    <source>
        <tissue evidence="12">Leaves</tissue>
    </source>
</reference>
<keyword evidence="13" id="KW-1185">Reference proteome</keyword>
<dbReference type="SMART" id="SM00220">
    <property type="entry name" value="S_TKc"/>
    <property type="match status" value="1"/>
</dbReference>
<sequence length="522" mass="59990">METQEENIHHLLRRIQDLEHAHAHLQHTISIYQQNLSQEEAHCFNIFQSINEPIHITDAKGFVIYRNPAWERLYGYSLAETLGKHLVELTIGPKEAAIANTCLDQIFKGAFHGGEFVITNKKGEKFLSFSSSTPLCDQNGNIIGMTGISVIPTPFPQISPQPKADVPTYMATSKTDVPSMLRNGFSCPWNGNPPSRSIWHWLYHSDQEHEYILNTMPAKLESKSCFNTNTLSQWSSSFDKVYEIKWEDLLIRECIGRGSYGRLYHALWCGSVCSVSPCPSYLDTINYIFISDCNVIVQDVAVKLFHKQEYYSHDLILSFRQEVSVMKRLRHPNILLFMGAVISPHHVCIVTEFLCRGSLFQLLHRRRVRFNMKHHVHMSLDIARGMNYLHCCLPPIIHCDLKSSNLRVDKTWTVKPPWMAPEVLRSEEADEKSDVYSYGVVLWEMTTEKIPWDGLTSIQVIEAVGFMNQGLHIPNDVDPQWASLIRRCLCSEPDSRPTFQEILDDLKELQKNIPLQLDNNNH</sequence>
<dbReference type="SUPFAM" id="SSF56112">
    <property type="entry name" value="Protein kinase-like (PK-like)"/>
    <property type="match status" value="1"/>
</dbReference>
<evidence type="ECO:0000256" key="5">
    <source>
        <dbReference type="ARBA" id="ARBA00022777"/>
    </source>
</evidence>
<reference evidence="11" key="3">
    <citation type="submission" date="2020-06" db="EMBL/GenBank/DDBJ databases">
        <title>Helianthus annuus Genome sequencing and assembly Release 2.</title>
        <authorList>
            <person name="Gouzy J."/>
            <person name="Langlade N."/>
            <person name="Munos S."/>
        </authorList>
    </citation>
    <scope>NUCLEOTIDE SEQUENCE</scope>
    <source>
        <tissue evidence="11">Leaves</tissue>
    </source>
</reference>
<gene>
    <name evidence="12" type="ORF">HannXRQ_Chr01g0031011</name>
    <name evidence="11" type="ORF">HanXRQr2_Chr01g0045831</name>
</gene>
<dbReference type="PANTHER" id="PTHR44329">
    <property type="entry name" value="SERINE/THREONINE-PROTEIN KINASE TNNI3K-RELATED"/>
    <property type="match status" value="1"/>
</dbReference>
<dbReference type="PROSITE" id="PS50011">
    <property type="entry name" value="PROTEIN_KINASE_DOM"/>
    <property type="match status" value="1"/>
</dbReference>
<dbReference type="InterPro" id="IPR013767">
    <property type="entry name" value="PAS_fold"/>
</dbReference>
<dbReference type="GO" id="GO:0005524">
    <property type="term" value="F:ATP binding"/>
    <property type="evidence" value="ECO:0007669"/>
    <property type="project" value="UniProtKB-KW"/>
</dbReference>
<dbReference type="CDD" id="cd13999">
    <property type="entry name" value="STKc_MAP3K-like"/>
    <property type="match status" value="1"/>
</dbReference>
<dbReference type="Proteomes" id="UP000215914">
    <property type="component" value="Chromosome 1"/>
</dbReference>